<reference evidence="6" key="2">
    <citation type="submission" date="2023-01" db="EMBL/GenBank/DDBJ databases">
        <title>Draft genome sequence of Portibacter lacus strain NBRC 108769.</title>
        <authorList>
            <person name="Sun Q."/>
            <person name="Mori K."/>
        </authorList>
    </citation>
    <scope>NUCLEOTIDE SEQUENCE</scope>
    <source>
        <strain evidence="6">NBRC 108769</strain>
    </source>
</reference>
<accession>A0AA37SQZ6</accession>
<dbReference type="PANTHER" id="PTHR11731:SF193">
    <property type="entry name" value="DIPEPTIDYL PEPTIDASE 9"/>
    <property type="match status" value="1"/>
</dbReference>
<dbReference type="PROSITE" id="PS00708">
    <property type="entry name" value="PRO_ENDOPEP_SER"/>
    <property type="match status" value="1"/>
</dbReference>
<comment type="caution">
    <text evidence="6">The sequence shown here is derived from an EMBL/GenBank/DDBJ whole genome shotgun (WGS) entry which is preliminary data.</text>
</comment>
<gene>
    <name evidence="6" type="primary">pepX1</name>
    <name evidence="6" type="ORF">GCM10007940_27090</name>
</gene>
<dbReference type="Pfam" id="PF00930">
    <property type="entry name" value="DPPIV_N"/>
    <property type="match status" value="1"/>
</dbReference>
<evidence type="ECO:0000256" key="2">
    <source>
        <dbReference type="ARBA" id="ARBA00022801"/>
    </source>
</evidence>
<evidence type="ECO:0000313" key="6">
    <source>
        <dbReference type="EMBL" id="GLR18094.1"/>
    </source>
</evidence>
<evidence type="ECO:0000313" key="7">
    <source>
        <dbReference type="Proteomes" id="UP001156666"/>
    </source>
</evidence>
<feature type="domain" description="Peptidase S9 prolyl oligopeptidase catalytic" evidence="4">
    <location>
        <begin position="500"/>
        <end position="696"/>
    </location>
</feature>
<dbReference type="Proteomes" id="UP001156666">
    <property type="component" value="Unassembled WGS sequence"/>
</dbReference>
<dbReference type="EMBL" id="BSOH01000015">
    <property type="protein sequence ID" value="GLR18094.1"/>
    <property type="molecule type" value="Genomic_DNA"/>
</dbReference>
<evidence type="ECO:0000256" key="1">
    <source>
        <dbReference type="ARBA" id="ARBA00022670"/>
    </source>
</evidence>
<evidence type="ECO:0000256" key="3">
    <source>
        <dbReference type="ARBA" id="ARBA00023180"/>
    </source>
</evidence>
<dbReference type="Gene3D" id="2.140.10.30">
    <property type="entry name" value="Dipeptidylpeptidase IV, N-terminal domain"/>
    <property type="match status" value="1"/>
</dbReference>
<dbReference type="InterPro" id="IPR002471">
    <property type="entry name" value="Pept_S9_AS"/>
</dbReference>
<dbReference type="AlphaFoldDB" id="A0AA37SQZ6"/>
<dbReference type="PANTHER" id="PTHR11731">
    <property type="entry name" value="PROTEASE FAMILY S9B,C DIPEPTIDYL-PEPTIDASE IV-RELATED"/>
    <property type="match status" value="1"/>
</dbReference>
<proteinExistence type="predicted"/>
<name>A0AA37SQZ6_9BACT</name>
<dbReference type="InterPro" id="IPR001375">
    <property type="entry name" value="Peptidase_S9_cat"/>
</dbReference>
<dbReference type="SUPFAM" id="SSF82171">
    <property type="entry name" value="DPP6 N-terminal domain-like"/>
    <property type="match status" value="1"/>
</dbReference>
<dbReference type="InterPro" id="IPR029058">
    <property type="entry name" value="AB_hydrolase_fold"/>
</dbReference>
<dbReference type="Gene3D" id="3.40.50.1820">
    <property type="entry name" value="alpha/beta hydrolase"/>
    <property type="match status" value="1"/>
</dbReference>
<dbReference type="SUPFAM" id="SSF53474">
    <property type="entry name" value="alpha/beta-Hydrolases"/>
    <property type="match status" value="1"/>
</dbReference>
<dbReference type="InterPro" id="IPR002469">
    <property type="entry name" value="Peptidase_S9B_N"/>
</dbReference>
<dbReference type="GO" id="GO:0004252">
    <property type="term" value="F:serine-type endopeptidase activity"/>
    <property type="evidence" value="ECO:0007669"/>
    <property type="project" value="InterPro"/>
</dbReference>
<feature type="domain" description="Dipeptidylpeptidase IV N-terminal" evidence="5">
    <location>
        <begin position="76"/>
        <end position="412"/>
    </location>
</feature>
<sequence>MNGQKAITLEDLWSSGEYYEANIPGFNFLKDGEHYTRLESNKINKYDFSSGEFVETIFENDERLSGYEFSVSENLIIYKVNVESIYRRSSKADYYIYNRKTKQISRVHPESKIGYATVSPDETHVAYTLDNNLFVKKIGSKTAIQITQDGKWNEIINGSADWVYEEEFSMSQAFDWSPDSKKIGFLKFDEKEVKEFTIQKDVADLYPTYETFKYPKVGEKNAFVSAHIYNIDLKKTTKVQVGDEGEYYLPRFKWLPSSEQMIVFKINRLQNHLELLAADPQTGKASVLLAEKNKYYIRIHDDLTFLKNGKEFIWSSEKNGYSQLFIYDLKGKEKVNLTPGEYDVSRFYGVDEHRKEVYYQAAKKNPLESEVYAVSLDGKKSRLIAGEKGTSSVQFSSNFDHYVLRHSTINSPTTIRIFNQAGEKVRTLEENEALVQKMKRTGVVNVEFFNFKTSEDVSLNGWIIKPANFNPKKKYPVFMTLYGGPGSQTVTDSWKGQNYWWFQLLAQQGYVVASVDNRGTGARGEEFRKMTYLQLGKYETIDQIEAAKYLGSLDYTDAKRIGIFGWSYGGYMSTSCLLKGNDVFKAAIAVAPVTSWRWYDSVYTERYMRTEKDNAKGYLDNSPVYFADQLKGKYLIIHGIADDNVHFQQSSEMVNALIRANKQFESFYYPSRNHGIYGDNARLHLYTMMTNFLYNNL</sequence>
<evidence type="ECO:0000259" key="4">
    <source>
        <dbReference type="Pfam" id="PF00326"/>
    </source>
</evidence>
<organism evidence="6 7">
    <name type="scientific">Portibacter lacus</name>
    <dbReference type="NCBI Taxonomy" id="1099794"/>
    <lineage>
        <taxon>Bacteria</taxon>
        <taxon>Pseudomonadati</taxon>
        <taxon>Bacteroidota</taxon>
        <taxon>Saprospiria</taxon>
        <taxon>Saprospirales</taxon>
        <taxon>Haliscomenobacteraceae</taxon>
        <taxon>Portibacter</taxon>
    </lineage>
</organism>
<dbReference type="GO" id="GO:0008239">
    <property type="term" value="F:dipeptidyl-peptidase activity"/>
    <property type="evidence" value="ECO:0007669"/>
    <property type="project" value="TreeGrafter"/>
</dbReference>
<dbReference type="InterPro" id="IPR050278">
    <property type="entry name" value="Serine_Prot_S9B/DPPIV"/>
</dbReference>
<dbReference type="GO" id="GO:0006508">
    <property type="term" value="P:proteolysis"/>
    <property type="evidence" value="ECO:0007669"/>
    <property type="project" value="UniProtKB-KW"/>
</dbReference>
<keyword evidence="3" id="KW-0325">Glycoprotein</keyword>
<keyword evidence="1" id="KW-0645">Protease</keyword>
<dbReference type="FunFam" id="3.40.50.1820:FF:000003">
    <property type="entry name" value="Dipeptidyl peptidase 4"/>
    <property type="match status" value="1"/>
</dbReference>
<evidence type="ECO:0000259" key="5">
    <source>
        <dbReference type="Pfam" id="PF00930"/>
    </source>
</evidence>
<reference evidence="6" key="1">
    <citation type="journal article" date="2014" name="Int. J. Syst. Evol. Microbiol.">
        <title>Complete genome sequence of Corynebacterium casei LMG S-19264T (=DSM 44701T), isolated from a smear-ripened cheese.</title>
        <authorList>
            <consortium name="US DOE Joint Genome Institute (JGI-PGF)"/>
            <person name="Walter F."/>
            <person name="Albersmeier A."/>
            <person name="Kalinowski J."/>
            <person name="Ruckert C."/>
        </authorList>
    </citation>
    <scope>NUCLEOTIDE SEQUENCE</scope>
    <source>
        <strain evidence="6">NBRC 108769</strain>
    </source>
</reference>
<protein>
    <submittedName>
        <fullName evidence="6">Peptidase S9</fullName>
    </submittedName>
</protein>
<keyword evidence="2" id="KW-0378">Hydrolase</keyword>
<dbReference type="Pfam" id="PF00326">
    <property type="entry name" value="Peptidase_S9"/>
    <property type="match status" value="1"/>
</dbReference>
<keyword evidence="7" id="KW-1185">Reference proteome</keyword>